<comment type="caution">
    <text evidence="12">The sequence shown here is derived from an EMBL/GenBank/DDBJ whole genome shotgun (WGS) entry which is preliminary data.</text>
</comment>
<dbReference type="PIRSF" id="PIRSF006293">
    <property type="entry name" value="ExsB"/>
    <property type="match status" value="1"/>
</dbReference>
<dbReference type="CDD" id="cd01995">
    <property type="entry name" value="QueC-like"/>
    <property type="match status" value="1"/>
</dbReference>
<comment type="catalytic activity">
    <reaction evidence="10 11">
        <text>7-carboxy-7-carbaguanine + NH4(+) + 2 ATP = 7-cyano-7-carbaguanine + 2 AMP + 2 diphosphate + 2 H(+)</text>
        <dbReference type="Rhea" id="RHEA:27982"/>
        <dbReference type="ChEBI" id="CHEBI:15378"/>
        <dbReference type="ChEBI" id="CHEBI:28938"/>
        <dbReference type="ChEBI" id="CHEBI:30616"/>
        <dbReference type="ChEBI" id="CHEBI:33019"/>
        <dbReference type="ChEBI" id="CHEBI:45075"/>
        <dbReference type="ChEBI" id="CHEBI:61036"/>
        <dbReference type="ChEBI" id="CHEBI:456215"/>
        <dbReference type="EC" id="6.3.4.20"/>
    </reaction>
</comment>
<dbReference type="GO" id="GO:0016879">
    <property type="term" value="F:ligase activity, forming carbon-nitrogen bonds"/>
    <property type="evidence" value="ECO:0007669"/>
    <property type="project" value="UniProtKB-UniRule"/>
</dbReference>
<dbReference type="InterPro" id="IPR018317">
    <property type="entry name" value="QueC"/>
</dbReference>
<dbReference type="GO" id="GO:0008270">
    <property type="term" value="F:zinc ion binding"/>
    <property type="evidence" value="ECO:0007669"/>
    <property type="project" value="UniProtKB-UniRule"/>
</dbReference>
<feature type="binding site" evidence="11">
    <location>
        <position position="210"/>
    </location>
    <ligand>
        <name>Zn(2+)</name>
        <dbReference type="ChEBI" id="CHEBI:29105"/>
    </ligand>
</feature>
<dbReference type="EC" id="6.3.4.20" evidence="9 11"/>
<evidence type="ECO:0000313" key="13">
    <source>
        <dbReference type="Proteomes" id="UP000613768"/>
    </source>
</evidence>
<sequence>MSHTTRTQLTPAVVLVSGGMDSAVTLAIAREQGFQPYALSVAYGQRHTAELAAAKRVAESLGVAAFKQVTIDLRAIGGSALTDDIDVPEQASSGIPVTYVPARNTIMLSIALGWAEVLGAKDLFCGVNAVDYSGYPDCRPAFIQAFEQLANLATKAGVEGAGIRVHAPLIAMSKADIAREGARLGIDFADTVSCYQADDQGRACGRCDACRLRAEGFRQAGLADPTRYQGRN</sequence>
<organism evidence="12 13">
    <name type="scientific">Pseudomarimonas arenosa</name>
    <dbReference type="NCBI Taxonomy" id="2774145"/>
    <lineage>
        <taxon>Bacteria</taxon>
        <taxon>Pseudomonadati</taxon>
        <taxon>Pseudomonadota</taxon>
        <taxon>Gammaproteobacteria</taxon>
        <taxon>Lysobacterales</taxon>
        <taxon>Lysobacteraceae</taxon>
        <taxon>Pseudomarimonas</taxon>
    </lineage>
</organism>
<evidence type="ECO:0000256" key="10">
    <source>
        <dbReference type="ARBA" id="ARBA00047890"/>
    </source>
</evidence>
<dbReference type="AlphaFoldDB" id="A0AAW3ZGK3"/>
<keyword evidence="2 11" id="KW-0436">Ligase</keyword>
<dbReference type="Pfam" id="PF06508">
    <property type="entry name" value="QueC"/>
    <property type="match status" value="1"/>
</dbReference>
<gene>
    <name evidence="11 12" type="primary">queC</name>
    <name evidence="12" type="ORF">IFO71_00180</name>
</gene>
<feature type="binding site" evidence="11">
    <location>
        <begin position="16"/>
        <end position="26"/>
    </location>
    <ligand>
        <name>ATP</name>
        <dbReference type="ChEBI" id="CHEBI:30616"/>
    </ligand>
</feature>
<dbReference type="PANTHER" id="PTHR42914">
    <property type="entry name" value="7-CYANO-7-DEAZAGUANINE SYNTHASE"/>
    <property type="match status" value="1"/>
</dbReference>
<comment type="similarity">
    <text evidence="8 11">Belongs to the QueC family.</text>
</comment>
<dbReference type="FunFam" id="3.40.50.620:FF:000131">
    <property type="entry name" value="7-cyano-7-deazaguanine synthase"/>
    <property type="match status" value="1"/>
</dbReference>
<evidence type="ECO:0000256" key="8">
    <source>
        <dbReference type="ARBA" id="ARBA00037993"/>
    </source>
</evidence>
<comment type="function">
    <text evidence="11">Catalyzes the ATP-dependent conversion of 7-carboxy-7-deazaguanine (CDG) to 7-cyano-7-deazaguanine (preQ(0)).</text>
</comment>
<evidence type="ECO:0000256" key="2">
    <source>
        <dbReference type="ARBA" id="ARBA00022598"/>
    </source>
</evidence>
<keyword evidence="6 11" id="KW-0862">Zinc</keyword>
<dbReference type="SUPFAM" id="SSF52402">
    <property type="entry name" value="Adenine nucleotide alpha hydrolases-like"/>
    <property type="match status" value="1"/>
</dbReference>
<name>A0AAW3ZGK3_9GAMM</name>
<proteinExistence type="inferred from homology"/>
<keyword evidence="7 11" id="KW-0067">ATP-binding</keyword>
<feature type="binding site" evidence="11">
    <location>
        <position position="204"/>
    </location>
    <ligand>
        <name>Zn(2+)</name>
        <dbReference type="ChEBI" id="CHEBI:29105"/>
    </ligand>
</feature>
<keyword evidence="5 11" id="KW-0671">Queuosine biosynthesis</keyword>
<evidence type="ECO:0000313" key="12">
    <source>
        <dbReference type="EMBL" id="MBD8524147.1"/>
    </source>
</evidence>
<evidence type="ECO:0000256" key="5">
    <source>
        <dbReference type="ARBA" id="ARBA00022785"/>
    </source>
</evidence>
<feature type="binding site" evidence="11">
    <location>
        <position position="207"/>
    </location>
    <ligand>
        <name>Zn(2+)</name>
        <dbReference type="ChEBI" id="CHEBI:29105"/>
    </ligand>
</feature>
<dbReference type="InterPro" id="IPR014729">
    <property type="entry name" value="Rossmann-like_a/b/a_fold"/>
</dbReference>
<keyword evidence="13" id="KW-1185">Reference proteome</keyword>
<dbReference type="NCBIfam" id="TIGR00364">
    <property type="entry name" value="7-cyano-7-deazaguanine synthase QueC"/>
    <property type="match status" value="1"/>
</dbReference>
<evidence type="ECO:0000256" key="4">
    <source>
        <dbReference type="ARBA" id="ARBA00022741"/>
    </source>
</evidence>
<protein>
    <recommendedName>
        <fullName evidence="9 11">7-cyano-7-deazaguanine synthase</fullName>
        <ecNumber evidence="9 11">6.3.4.20</ecNumber>
    </recommendedName>
    <alternativeName>
        <fullName evidence="11">7-cyano-7-carbaguanine synthase</fullName>
    </alternativeName>
    <alternativeName>
        <fullName evidence="11">PreQ(0) synthase</fullName>
    </alternativeName>
    <alternativeName>
        <fullName evidence="11">Queuosine biosynthesis protein QueC</fullName>
    </alternativeName>
</protein>
<evidence type="ECO:0000256" key="1">
    <source>
        <dbReference type="ARBA" id="ARBA00005061"/>
    </source>
</evidence>
<dbReference type="GO" id="GO:0005524">
    <property type="term" value="F:ATP binding"/>
    <property type="evidence" value="ECO:0007669"/>
    <property type="project" value="UniProtKB-UniRule"/>
</dbReference>
<evidence type="ECO:0000256" key="6">
    <source>
        <dbReference type="ARBA" id="ARBA00022833"/>
    </source>
</evidence>
<evidence type="ECO:0000256" key="3">
    <source>
        <dbReference type="ARBA" id="ARBA00022723"/>
    </source>
</evidence>
<dbReference type="RefSeq" id="WP_192027499.1">
    <property type="nucleotide sequence ID" value="NZ_JACYTR010000001.1"/>
</dbReference>
<accession>A0AAW3ZGK3</accession>
<dbReference type="GO" id="GO:0008616">
    <property type="term" value="P:tRNA queuosine(34) biosynthetic process"/>
    <property type="evidence" value="ECO:0007669"/>
    <property type="project" value="UniProtKB-UniRule"/>
</dbReference>
<dbReference type="Gene3D" id="3.40.50.620">
    <property type="entry name" value="HUPs"/>
    <property type="match status" value="1"/>
</dbReference>
<dbReference type="EMBL" id="JACYTR010000001">
    <property type="protein sequence ID" value="MBD8524147.1"/>
    <property type="molecule type" value="Genomic_DNA"/>
</dbReference>
<feature type="binding site" evidence="11">
    <location>
        <position position="194"/>
    </location>
    <ligand>
        <name>Zn(2+)</name>
        <dbReference type="ChEBI" id="CHEBI:29105"/>
    </ligand>
</feature>
<dbReference type="Proteomes" id="UP000613768">
    <property type="component" value="Unassembled WGS sequence"/>
</dbReference>
<keyword evidence="4 11" id="KW-0547">Nucleotide-binding</keyword>
<evidence type="ECO:0000256" key="7">
    <source>
        <dbReference type="ARBA" id="ARBA00022840"/>
    </source>
</evidence>
<evidence type="ECO:0000256" key="9">
    <source>
        <dbReference type="ARBA" id="ARBA00039149"/>
    </source>
</evidence>
<keyword evidence="3 11" id="KW-0479">Metal-binding</keyword>
<dbReference type="PANTHER" id="PTHR42914:SF1">
    <property type="entry name" value="7-CYANO-7-DEAZAGUANINE SYNTHASE"/>
    <property type="match status" value="1"/>
</dbReference>
<reference evidence="12 13" key="1">
    <citation type="submission" date="2020-09" db="EMBL/GenBank/DDBJ databases">
        <title>Pseudoxanthomonas sp. CAU 1598 isolated from sand of Yaerae Beach.</title>
        <authorList>
            <person name="Kim W."/>
        </authorList>
    </citation>
    <scope>NUCLEOTIDE SEQUENCE [LARGE SCALE GENOMIC DNA]</scope>
    <source>
        <strain evidence="12 13">CAU 1598</strain>
    </source>
</reference>
<evidence type="ECO:0000256" key="11">
    <source>
        <dbReference type="HAMAP-Rule" id="MF_01633"/>
    </source>
</evidence>
<dbReference type="HAMAP" id="MF_01633">
    <property type="entry name" value="QueC"/>
    <property type="match status" value="1"/>
</dbReference>
<comment type="pathway">
    <text evidence="1 11">Purine metabolism; 7-cyano-7-deazaguanine biosynthesis.</text>
</comment>
<comment type="cofactor">
    <cofactor evidence="11">
        <name>Zn(2+)</name>
        <dbReference type="ChEBI" id="CHEBI:29105"/>
    </cofactor>
    <text evidence="11">Binds 1 zinc ion per subunit.</text>
</comment>